<evidence type="ECO:0000313" key="2">
    <source>
        <dbReference type="Proteomes" id="UP001172728"/>
    </source>
</evidence>
<comment type="caution">
    <text evidence="1">The sequence shown here is derived from an EMBL/GenBank/DDBJ whole genome shotgun (WGS) entry which is preliminary data.</text>
</comment>
<proteinExistence type="predicted"/>
<dbReference type="InterPro" id="IPR018757">
    <property type="entry name" value="DUF2316"/>
</dbReference>
<accession>A0ABT8GA19</accession>
<name>A0ABT8GA19_9MICO</name>
<reference evidence="1" key="1">
    <citation type="submission" date="2023-06" db="EMBL/GenBank/DDBJ databases">
        <title>Sysu t00192.</title>
        <authorList>
            <person name="Gao L."/>
            <person name="Fang B.-Z."/>
            <person name="Li W.-J."/>
        </authorList>
    </citation>
    <scope>NUCLEOTIDE SEQUENCE</scope>
    <source>
        <strain evidence="1">SYSU T00192</strain>
    </source>
</reference>
<organism evidence="1 2">
    <name type="scientific">Demequina litoralis</name>
    <dbReference type="NCBI Taxonomy" id="3051660"/>
    <lineage>
        <taxon>Bacteria</taxon>
        <taxon>Bacillati</taxon>
        <taxon>Actinomycetota</taxon>
        <taxon>Actinomycetes</taxon>
        <taxon>Micrococcales</taxon>
        <taxon>Demequinaceae</taxon>
        <taxon>Demequina</taxon>
    </lineage>
</organism>
<keyword evidence="2" id="KW-1185">Reference proteome</keyword>
<evidence type="ECO:0000313" key="1">
    <source>
        <dbReference type="EMBL" id="MDN4475824.1"/>
    </source>
</evidence>
<gene>
    <name evidence="1" type="ORF">QQX09_08135</name>
</gene>
<sequence>MSLNRTEIARTGLELTANLERSGLPREDVARDLGFSTRRLTETLRVGPASDPADVWLLRDYLDREIRERGDLPHPWTVLTDAARESATRWFALRTPPQRRAS</sequence>
<dbReference type="Proteomes" id="UP001172728">
    <property type="component" value="Unassembled WGS sequence"/>
</dbReference>
<dbReference type="Pfam" id="PF10078">
    <property type="entry name" value="DUF2316"/>
    <property type="match status" value="1"/>
</dbReference>
<dbReference type="EMBL" id="JAUHPW010000005">
    <property type="protein sequence ID" value="MDN4475824.1"/>
    <property type="molecule type" value="Genomic_DNA"/>
</dbReference>
<dbReference type="RefSeq" id="WP_301133276.1">
    <property type="nucleotide sequence ID" value="NZ_JAUHPW010000005.1"/>
</dbReference>
<protein>
    <submittedName>
        <fullName evidence="1">DUF2316 family protein</fullName>
    </submittedName>
</protein>